<dbReference type="Gene3D" id="3.30.160.20">
    <property type="match status" value="4"/>
</dbReference>
<dbReference type="InterPro" id="IPR014720">
    <property type="entry name" value="dsRBD_dom"/>
</dbReference>
<proteinExistence type="predicted"/>
<dbReference type="AlphaFoldDB" id="A0A7N6AD45"/>
<evidence type="ECO:0000313" key="6">
    <source>
        <dbReference type="Ensembl" id="ENSATEP00000044590.2"/>
    </source>
</evidence>
<dbReference type="PANTHER" id="PTHR46054:SF2">
    <property type="entry name" value="DOUBLE-STRANDED RNA-BINDING PROTEIN STAUFEN HOMOLOG 1"/>
    <property type="match status" value="1"/>
</dbReference>
<keyword evidence="1" id="KW-0677">Repeat</keyword>
<dbReference type="Ensembl" id="ENSATET00000047542.2">
    <property type="protein sequence ID" value="ENSATEP00000044590.2"/>
    <property type="gene ID" value="ENSATEG00000024600.3"/>
</dbReference>
<evidence type="ECO:0000313" key="7">
    <source>
        <dbReference type="Proteomes" id="UP000265040"/>
    </source>
</evidence>
<feature type="compositionally biased region" description="Polar residues" evidence="4">
    <location>
        <begin position="37"/>
        <end position="69"/>
    </location>
</feature>
<keyword evidence="2 3" id="KW-0694">RNA-binding</keyword>
<dbReference type="GO" id="GO:0043025">
    <property type="term" value="C:neuronal cell body"/>
    <property type="evidence" value="ECO:0007669"/>
    <property type="project" value="TreeGrafter"/>
</dbReference>
<dbReference type="PANTHER" id="PTHR46054">
    <property type="entry name" value="MATERNAL EFFECT PROTEIN STAUFEN"/>
    <property type="match status" value="1"/>
</dbReference>
<evidence type="ECO:0000256" key="1">
    <source>
        <dbReference type="ARBA" id="ARBA00022737"/>
    </source>
</evidence>
<dbReference type="Proteomes" id="UP000265040">
    <property type="component" value="Chromosome 5"/>
</dbReference>
<reference evidence="6" key="1">
    <citation type="submission" date="2021-04" db="EMBL/GenBank/DDBJ databases">
        <authorList>
            <consortium name="Wellcome Sanger Institute Data Sharing"/>
        </authorList>
    </citation>
    <scope>NUCLEOTIDE SEQUENCE [LARGE SCALE GENOMIC DNA]</scope>
</reference>
<protein>
    <recommendedName>
        <fullName evidence="5">DRBM domain-containing protein</fullName>
    </recommendedName>
</protein>
<dbReference type="GO" id="GO:0032839">
    <property type="term" value="C:dendrite cytoplasm"/>
    <property type="evidence" value="ECO:0007669"/>
    <property type="project" value="GOC"/>
</dbReference>
<sequence length="673" mass="72985">MSQLQFQCPASPMPAASAPLQLGQPQPGYSIPCASGTLPSESASQPIRSSSLPAGSATPYNTTTVSNMANPKEKTPMCLVNELARFNKIQPEYKLLCEQGPAHSKIFSVRLTLGDQHWEAEGTSIKKAQHSAAASALAETTLPKPTVRTPRNTGKNPDGLTHTMELNVLCMKLGKKPVYKPLDPYSGMRPPNFNYNVRAPGPYQRSMQHGTSDLQHGAFNWRAAKGANLAAVASGEKSALSAFISMNGEPEEENLNKSEISQVFEIALKRNLPVNFEVLKEEGPPHMKSFVVRVTVGEFTGEGEGKSKKIAKKLAAAAVLGELKRLPHIPTVEKTLPRIKKKTKSIIKLQTSPEYGQGMNPISRLAQIQQAKKEKEPEYSMVTERGLPRRREFVMQVIVCGQSAEGMGPSKKVAKRNAAEKMLDLLGYKVPQPQPPKPALKTDEKTPVKKPGDGRKVTFFEPGSVEEVALGPKEEDFRLPYLSHQQLPAGILPMVPEVAQAVGACQGSQAKDYSRAIPNPGKATITAMIANELLYAGTSQTAETILKNKNNLNQLPNGPLTRPSEQLSYLASVQGLQVEYKDFPKNNKNEFVSLINCSSQPPLISHGIGKDVESCHDMAALNILKLLSELDQQSNERTGNGPVSGCGKQEIEGDLHLKQANSSTLAQTLDGTV</sequence>
<dbReference type="InterPro" id="IPR051740">
    <property type="entry name" value="DRBM-containing_protein"/>
</dbReference>
<dbReference type="GO" id="GO:0098964">
    <property type="term" value="P:anterograde dendritic transport of messenger ribonucleoprotein complex"/>
    <property type="evidence" value="ECO:0007669"/>
    <property type="project" value="TreeGrafter"/>
</dbReference>
<evidence type="ECO:0000256" key="3">
    <source>
        <dbReference type="PROSITE-ProRule" id="PRU00266"/>
    </source>
</evidence>
<feature type="domain" description="DRBM" evidence="5">
    <location>
        <begin position="258"/>
        <end position="325"/>
    </location>
</feature>
<feature type="domain" description="DRBM" evidence="5">
    <location>
        <begin position="360"/>
        <end position="428"/>
    </location>
</feature>
<dbReference type="GO" id="GO:0035418">
    <property type="term" value="P:protein localization to synapse"/>
    <property type="evidence" value="ECO:0007669"/>
    <property type="project" value="TreeGrafter"/>
</dbReference>
<evidence type="ECO:0000256" key="4">
    <source>
        <dbReference type="SAM" id="MobiDB-lite"/>
    </source>
</evidence>
<dbReference type="FunFam" id="3.30.160.20:FF:000024">
    <property type="entry name" value="double-stranded RNA-binding protein Staufen homolog 1 isoform X1"/>
    <property type="match status" value="1"/>
</dbReference>
<dbReference type="GO" id="GO:0010494">
    <property type="term" value="C:cytoplasmic stress granule"/>
    <property type="evidence" value="ECO:0007669"/>
    <property type="project" value="TreeGrafter"/>
</dbReference>
<accession>A0A7N6AD45</accession>
<name>A0A7N6AD45_ANATE</name>
<dbReference type="FunFam" id="3.30.160.20:FF:000007">
    <property type="entry name" value="Double-stranded RNA-binding protein Staufen homolog 1"/>
    <property type="match status" value="1"/>
</dbReference>
<dbReference type="PROSITE" id="PS50137">
    <property type="entry name" value="DS_RBD"/>
    <property type="match status" value="3"/>
</dbReference>
<dbReference type="Pfam" id="PF16482">
    <property type="entry name" value="Staufen_C"/>
    <property type="match status" value="1"/>
</dbReference>
<evidence type="ECO:0000256" key="2">
    <source>
        <dbReference type="ARBA" id="ARBA00022884"/>
    </source>
</evidence>
<reference evidence="6" key="3">
    <citation type="submission" date="2025-09" db="UniProtKB">
        <authorList>
            <consortium name="Ensembl"/>
        </authorList>
    </citation>
    <scope>IDENTIFICATION</scope>
</reference>
<dbReference type="GeneTree" id="ENSGT00940000157304"/>
<dbReference type="CDD" id="cd19879">
    <property type="entry name" value="DSRM_STAU1_rpt1"/>
    <property type="match status" value="1"/>
</dbReference>
<dbReference type="Gene3D" id="6.10.250.1360">
    <property type="match status" value="1"/>
</dbReference>
<feature type="region of interest" description="Disordered" evidence="4">
    <location>
        <begin position="428"/>
        <end position="455"/>
    </location>
</feature>
<dbReference type="GO" id="GO:0007281">
    <property type="term" value="P:germ cell development"/>
    <property type="evidence" value="ECO:0007669"/>
    <property type="project" value="TreeGrafter"/>
</dbReference>
<feature type="region of interest" description="Disordered" evidence="4">
    <location>
        <begin position="29"/>
        <end position="71"/>
    </location>
</feature>
<dbReference type="SMART" id="SM00358">
    <property type="entry name" value="DSRM"/>
    <property type="match status" value="3"/>
</dbReference>
<dbReference type="GO" id="GO:0008298">
    <property type="term" value="P:intracellular mRNA localization"/>
    <property type="evidence" value="ECO:0007669"/>
    <property type="project" value="TreeGrafter"/>
</dbReference>
<dbReference type="SUPFAM" id="SSF54768">
    <property type="entry name" value="dsRNA-binding domain-like"/>
    <property type="match status" value="3"/>
</dbReference>
<dbReference type="GO" id="GO:0003725">
    <property type="term" value="F:double-stranded RNA binding"/>
    <property type="evidence" value="ECO:0007669"/>
    <property type="project" value="TreeGrafter"/>
</dbReference>
<dbReference type="CDD" id="cd19887">
    <property type="entry name" value="DSRM_STAU1_rpt5"/>
    <property type="match status" value="1"/>
</dbReference>
<organism evidence="6 7">
    <name type="scientific">Anabas testudineus</name>
    <name type="common">Climbing perch</name>
    <name type="synonym">Anthias testudineus</name>
    <dbReference type="NCBI Taxonomy" id="64144"/>
    <lineage>
        <taxon>Eukaryota</taxon>
        <taxon>Metazoa</taxon>
        <taxon>Chordata</taxon>
        <taxon>Craniata</taxon>
        <taxon>Vertebrata</taxon>
        <taxon>Euteleostomi</taxon>
        <taxon>Actinopterygii</taxon>
        <taxon>Neopterygii</taxon>
        <taxon>Teleostei</taxon>
        <taxon>Neoteleostei</taxon>
        <taxon>Acanthomorphata</taxon>
        <taxon>Anabantaria</taxon>
        <taxon>Anabantiformes</taxon>
        <taxon>Anabantoidei</taxon>
        <taxon>Anabantidae</taxon>
        <taxon>Anabas</taxon>
    </lineage>
</organism>
<dbReference type="InterPro" id="IPR032478">
    <property type="entry name" value="Staufen_C"/>
</dbReference>
<dbReference type="FunFam" id="3.30.160.20:FF:000014">
    <property type="entry name" value="double-stranded RNA-binding protein Staufen homolog 1 isoform X1"/>
    <property type="match status" value="1"/>
</dbReference>
<dbReference type="GO" id="GO:0003729">
    <property type="term" value="F:mRNA binding"/>
    <property type="evidence" value="ECO:0007669"/>
    <property type="project" value="TreeGrafter"/>
</dbReference>
<feature type="compositionally biased region" description="Basic and acidic residues" evidence="4">
    <location>
        <begin position="440"/>
        <end position="455"/>
    </location>
</feature>
<evidence type="ECO:0000259" key="5">
    <source>
        <dbReference type="PROSITE" id="PS50137"/>
    </source>
</evidence>
<gene>
    <name evidence="6" type="primary">STAU1</name>
</gene>
<keyword evidence="7" id="KW-1185">Reference proteome</keyword>
<dbReference type="Pfam" id="PF00035">
    <property type="entry name" value="dsrm"/>
    <property type="match status" value="3"/>
</dbReference>
<reference evidence="6" key="2">
    <citation type="submission" date="2025-08" db="UniProtKB">
        <authorList>
            <consortium name="Ensembl"/>
        </authorList>
    </citation>
    <scope>IDENTIFICATION</scope>
</reference>
<dbReference type="GO" id="GO:0005886">
    <property type="term" value="C:plasma membrane"/>
    <property type="evidence" value="ECO:0007669"/>
    <property type="project" value="TreeGrafter"/>
</dbReference>
<feature type="domain" description="DRBM" evidence="5">
    <location>
        <begin position="75"/>
        <end position="142"/>
    </location>
</feature>